<evidence type="ECO:0000256" key="7">
    <source>
        <dbReference type="ARBA" id="ARBA00023004"/>
    </source>
</evidence>
<evidence type="ECO:0000256" key="8">
    <source>
        <dbReference type="ARBA" id="ARBA00023033"/>
    </source>
</evidence>
<evidence type="ECO:0000256" key="10">
    <source>
        <dbReference type="RuleBase" id="RU000461"/>
    </source>
</evidence>
<dbReference type="AlphaFoldDB" id="A0A4Q9PPH8"/>
<dbReference type="GO" id="GO:0005506">
    <property type="term" value="F:iron ion binding"/>
    <property type="evidence" value="ECO:0007669"/>
    <property type="project" value="InterPro"/>
</dbReference>
<dbReference type="GO" id="GO:0020037">
    <property type="term" value="F:heme binding"/>
    <property type="evidence" value="ECO:0007669"/>
    <property type="project" value="InterPro"/>
</dbReference>
<keyword evidence="4 9" id="KW-0349">Heme</keyword>
<dbReference type="GO" id="GO:0016705">
    <property type="term" value="F:oxidoreductase activity, acting on paired donors, with incorporation or reduction of molecular oxygen"/>
    <property type="evidence" value="ECO:0007669"/>
    <property type="project" value="InterPro"/>
</dbReference>
<dbReference type="Proteomes" id="UP000292082">
    <property type="component" value="Unassembled WGS sequence"/>
</dbReference>
<keyword evidence="6 10" id="KW-0560">Oxidoreductase</keyword>
<dbReference type="PRINTS" id="PR00385">
    <property type="entry name" value="P450"/>
</dbReference>
<dbReference type="EMBL" id="ML145154">
    <property type="protein sequence ID" value="TBU56249.1"/>
    <property type="molecule type" value="Genomic_DNA"/>
</dbReference>
<dbReference type="InterPro" id="IPR017972">
    <property type="entry name" value="Cyt_P450_CS"/>
</dbReference>
<dbReference type="GO" id="GO:0004497">
    <property type="term" value="F:monooxygenase activity"/>
    <property type="evidence" value="ECO:0007669"/>
    <property type="project" value="UniProtKB-KW"/>
</dbReference>
<dbReference type="Pfam" id="PF00067">
    <property type="entry name" value="p450"/>
    <property type="match status" value="1"/>
</dbReference>
<dbReference type="PROSITE" id="PS00086">
    <property type="entry name" value="CYTOCHROME_P450"/>
    <property type="match status" value="1"/>
</dbReference>
<feature type="binding site" description="axial binding residue" evidence="9">
    <location>
        <position position="487"/>
    </location>
    <ligand>
        <name>heme</name>
        <dbReference type="ChEBI" id="CHEBI:30413"/>
    </ligand>
    <ligandPart>
        <name>Fe</name>
        <dbReference type="ChEBI" id="CHEBI:18248"/>
    </ligandPart>
</feature>
<dbReference type="PRINTS" id="PR00463">
    <property type="entry name" value="EP450I"/>
</dbReference>
<dbReference type="PANTHER" id="PTHR24305:SF166">
    <property type="entry name" value="CYTOCHROME P450 12A4, MITOCHONDRIAL-RELATED"/>
    <property type="match status" value="1"/>
</dbReference>
<dbReference type="InterPro" id="IPR050121">
    <property type="entry name" value="Cytochrome_P450_monoxygenase"/>
</dbReference>
<comment type="cofactor">
    <cofactor evidence="1 9">
        <name>heme</name>
        <dbReference type="ChEBI" id="CHEBI:30413"/>
    </cofactor>
</comment>
<name>A0A4Q9PPH8_9APHY</name>
<evidence type="ECO:0000256" key="2">
    <source>
        <dbReference type="ARBA" id="ARBA00005179"/>
    </source>
</evidence>
<dbReference type="SUPFAM" id="SSF48264">
    <property type="entry name" value="Cytochrome P450"/>
    <property type="match status" value="1"/>
</dbReference>
<dbReference type="Gene3D" id="1.10.630.10">
    <property type="entry name" value="Cytochrome P450"/>
    <property type="match status" value="1"/>
</dbReference>
<evidence type="ECO:0000256" key="3">
    <source>
        <dbReference type="ARBA" id="ARBA00010617"/>
    </source>
</evidence>
<evidence type="ECO:0000313" key="12">
    <source>
        <dbReference type="Proteomes" id="UP000292082"/>
    </source>
</evidence>
<evidence type="ECO:0000256" key="6">
    <source>
        <dbReference type="ARBA" id="ARBA00023002"/>
    </source>
</evidence>
<dbReference type="InterPro" id="IPR002401">
    <property type="entry name" value="Cyt_P450_E_grp-I"/>
</dbReference>
<keyword evidence="12" id="KW-1185">Reference proteome</keyword>
<evidence type="ECO:0000256" key="4">
    <source>
        <dbReference type="ARBA" id="ARBA00022617"/>
    </source>
</evidence>
<comment type="similarity">
    <text evidence="3 10">Belongs to the cytochrome P450 family.</text>
</comment>
<gene>
    <name evidence="11" type="ORF">BD310DRAFT_823993</name>
</gene>
<keyword evidence="8 10" id="KW-0503">Monooxygenase</keyword>
<comment type="pathway">
    <text evidence="2">Secondary metabolite biosynthesis.</text>
</comment>
<dbReference type="InterPro" id="IPR036396">
    <property type="entry name" value="Cyt_P450_sf"/>
</dbReference>
<dbReference type="InterPro" id="IPR001128">
    <property type="entry name" value="Cyt_P450"/>
</dbReference>
<keyword evidence="7 9" id="KW-0408">Iron</keyword>
<dbReference type="STRING" id="114155.A0A4Q9PPH8"/>
<sequence>MSFYVPAALLVVGALLVLLRLFNRGGIKHIRGPPSPSFILGHEAAIAHQEEAGTLDTQWMKEYGPTWRVRGAFGTDVIMSADPKAIQHVFQKSGYNYPKKESQNFLGWLLAGPGIAAVRGQDHQRQRKIMNPAFSVPQLRSFLPLFQRIATKLSNKWKGELVATGELSLLLNKWLSRATLDVIGEAAFDYNYHSLDDGERSEISKAYENIFADMSYMPPKAAVLFQASWDYIPVPILKLIRYLPLNPWTRMRKLNNLFREYGKQILREQGPDVDTEKKVNSKDVMSILIKANHSADAKTRLDDEELSAEMFTLTLAGHETTSATLTFLLYELARHPEYQERMRQEIRDVRAKVAQRGGAEFATEDLDSLTLTNNAIKANCLMICLQETLRFHPIALGLARVALKDDVIPLAYPIVSTTGETIREIPVKAGQIFSASFIGYQRLTEVWGEDANEWNPDRFFRIDAVKQPANVGVFANLLTFSAGIRACIGWRFSVLEMQAFLSELVENFQFDLPKEKVDIQQAVAGIGMFPAIRGKADQGSAMPLRISLAQ</sequence>
<protein>
    <submittedName>
        <fullName evidence="11">Cytochrome P450</fullName>
    </submittedName>
</protein>
<accession>A0A4Q9PPH8</accession>
<evidence type="ECO:0000313" key="11">
    <source>
        <dbReference type="EMBL" id="TBU56249.1"/>
    </source>
</evidence>
<evidence type="ECO:0000256" key="5">
    <source>
        <dbReference type="ARBA" id="ARBA00022723"/>
    </source>
</evidence>
<dbReference type="PANTHER" id="PTHR24305">
    <property type="entry name" value="CYTOCHROME P450"/>
    <property type="match status" value="1"/>
</dbReference>
<evidence type="ECO:0000256" key="9">
    <source>
        <dbReference type="PIRSR" id="PIRSR602401-1"/>
    </source>
</evidence>
<keyword evidence="5 9" id="KW-0479">Metal-binding</keyword>
<organism evidence="11 12">
    <name type="scientific">Dichomitus squalens</name>
    <dbReference type="NCBI Taxonomy" id="114155"/>
    <lineage>
        <taxon>Eukaryota</taxon>
        <taxon>Fungi</taxon>
        <taxon>Dikarya</taxon>
        <taxon>Basidiomycota</taxon>
        <taxon>Agaricomycotina</taxon>
        <taxon>Agaricomycetes</taxon>
        <taxon>Polyporales</taxon>
        <taxon>Polyporaceae</taxon>
        <taxon>Dichomitus</taxon>
    </lineage>
</organism>
<proteinExistence type="inferred from homology"/>
<evidence type="ECO:0000256" key="1">
    <source>
        <dbReference type="ARBA" id="ARBA00001971"/>
    </source>
</evidence>
<reference evidence="11 12" key="1">
    <citation type="submission" date="2019-01" db="EMBL/GenBank/DDBJ databases">
        <title>Draft genome sequences of three monokaryotic isolates of the white-rot basidiomycete fungus Dichomitus squalens.</title>
        <authorList>
            <consortium name="DOE Joint Genome Institute"/>
            <person name="Lopez S.C."/>
            <person name="Andreopoulos B."/>
            <person name="Pangilinan J."/>
            <person name="Lipzen A."/>
            <person name="Riley R."/>
            <person name="Ahrendt S."/>
            <person name="Ng V."/>
            <person name="Barry K."/>
            <person name="Daum C."/>
            <person name="Grigoriev I.V."/>
            <person name="Hilden K.S."/>
            <person name="Makela M.R."/>
            <person name="de Vries R.P."/>
        </authorList>
    </citation>
    <scope>NUCLEOTIDE SEQUENCE [LARGE SCALE GENOMIC DNA]</scope>
    <source>
        <strain evidence="11 12">CBS 464.89</strain>
    </source>
</reference>